<feature type="compositionally biased region" description="Basic and acidic residues" evidence="8">
    <location>
        <begin position="234"/>
        <end position="244"/>
    </location>
</feature>
<feature type="region of interest" description="Disordered" evidence="8">
    <location>
        <begin position="278"/>
        <end position="299"/>
    </location>
</feature>
<feature type="compositionally biased region" description="Acidic residues" evidence="8">
    <location>
        <begin position="210"/>
        <end position="233"/>
    </location>
</feature>
<dbReference type="EMBL" id="CAWUHB010000004">
    <property type="protein sequence ID" value="CAK7211810.1"/>
    <property type="molecule type" value="Genomic_DNA"/>
</dbReference>
<dbReference type="InterPro" id="IPR001138">
    <property type="entry name" value="Zn2Cys6_DnaBD"/>
</dbReference>
<keyword evidence="5" id="KW-0238">DNA-binding</keyword>
<dbReference type="InterPro" id="IPR051615">
    <property type="entry name" value="Transcr_Regulatory_Elem"/>
</dbReference>
<dbReference type="SUPFAM" id="SSF57701">
    <property type="entry name" value="Zn2/Cys6 DNA-binding domain"/>
    <property type="match status" value="1"/>
</dbReference>
<evidence type="ECO:0000256" key="4">
    <source>
        <dbReference type="ARBA" id="ARBA00023015"/>
    </source>
</evidence>
<dbReference type="PANTHER" id="PTHR31313:SF86">
    <property type="entry name" value="ZN(2)-C6 FUNGAL-TYPE DOMAIN-CONTAINING PROTEIN"/>
    <property type="match status" value="1"/>
</dbReference>
<keyword evidence="2" id="KW-0479">Metal-binding</keyword>
<organism evidence="10 11">
    <name type="scientific">Sporothrix curviconia</name>
    <dbReference type="NCBI Taxonomy" id="1260050"/>
    <lineage>
        <taxon>Eukaryota</taxon>
        <taxon>Fungi</taxon>
        <taxon>Dikarya</taxon>
        <taxon>Ascomycota</taxon>
        <taxon>Pezizomycotina</taxon>
        <taxon>Sordariomycetes</taxon>
        <taxon>Sordariomycetidae</taxon>
        <taxon>Ophiostomatales</taxon>
        <taxon>Ophiostomataceae</taxon>
        <taxon>Sporothrix</taxon>
    </lineage>
</organism>
<dbReference type="Proteomes" id="UP001642405">
    <property type="component" value="Unassembled WGS sequence"/>
</dbReference>
<keyword evidence="3" id="KW-0862">Zinc</keyword>
<evidence type="ECO:0000256" key="1">
    <source>
        <dbReference type="ARBA" id="ARBA00004123"/>
    </source>
</evidence>
<dbReference type="InterPro" id="IPR007219">
    <property type="entry name" value="XnlR_reg_dom"/>
</dbReference>
<feature type="region of interest" description="Disordered" evidence="8">
    <location>
        <begin position="1"/>
        <end position="24"/>
    </location>
</feature>
<evidence type="ECO:0000313" key="11">
    <source>
        <dbReference type="Proteomes" id="UP001642405"/>
    </source>
</evidence>
<dbReference type="InterPro" id="IPR036864">
    <property type="entry name" value="Zn2-C6_fun-type_DNA-bd_sf"/>
</dbReference>
<comment type="subcellular location">
    <subcellularLocation>
        <location evidence="1">Nucleus</location>
    </subcellularLocation>
</comment>
<protein>
    <recommendedName>
        <fullName evidence="9">Zn(2)-C6 fungal-type domain-containing protein</fullName>
    </recommendedName>
</protein>
<feature type="domain" description="Zn(2)-C6 fungal-type" evidence="9">
    <location>
        <begin position="27"/>
        <end position="57"/>
    </location>
</feature>
<evidence type="ECO:0000256" key="5">
    <source>
        <dbReference type="ARBA" id="ARBA00023125"/>
    </source>
</evidence>
<keyword evidence="4" id="KW-0805">Transcription regulation</keyword>
<evidence type="ECO:0000256" key="6">
    <source>
        <dbReference type="ARBA" id="ARBA00023163"/>
    </source>
</evidence>
<feature type="compositionally biased region" description="Polar residues" evidence="8">
    <location>
        <begin position="7"/>
        <end position="23"/>
    </location>
</feature>
<dbReference type="Pfam" id="PF04082">
    <property type="entry name" value="Fungal_trans"/>
    <property type="match status" value="1"/>
</dbReference>
<evidence type="ECO:0000256" key="3">
    <source>
        <dbReference type="ARBA" id="ARBA00022833"/>
    </source>
</evidence>
<dbReference type="CDD" id="cd00067">
    <property type="entry name" value="GAL4"/>
    <property type="match status" value="1"/>
</dbReference>
<accession>A0ABP0AX01</accession>
<dbReference type="SMART" id="SM00906">
    <property type="entry name" value="Fungal_trans"/>
    <property type="match status" value="1"/>
</dbReference>
<evidence type="ECO:0000256" key="2">
    <source>
        <dbReference type="ARBA" id="ARBA00022723"/>
    </source>
</evidence>
<dbReference type="PANTHER" id="PTHR31313">
    <property type="entry name" value="TY1 ENHANCER ACTIVATOR"/>
    <property type="match status" value="1"/>
</dbReference>
<dbReference type="PROSITE" id="PS00463">
    <property type="entry name" value="ZN2_CY6_FUNGAL_1"/>
    <property type="match status" value="1"/>
</dbReference>
<keyword evidence="11" id="KW-1185">Reference proteome</keyword>
<dbReference type="SMART" id="SM00066">
    <property type="entry name" value="GAL4"/>
    <property type="match status" value="1"/>
</dbReference>
<proteinExistence type="predicted"/>
<dbReference type="CDD" id="cd12148">
    <property type="entry name" value="fungal_TF_MHR"/>
    <property type="match status" value="1"/>
</dbReference>
<evidence type="ECO:0000256" key="8">
    <source>
        <dbReference type="SAM" id="MobiDB-lite"/>
    </source>
</evidence>
<gene>
    <name evidence="10" type="ORF">SCUCBS95973_001250</name>
</gene>
<sequence length="953" mass="102760">MTRTHKGSSMASPDNPQQTTARSTARACQFCRKRKIKCDALKPACTTCRSSNRTCSYHHGPVKPRPSTALLNAAREEKNELERMLVQLKRAATVRERDALLGLVDVVNGKVHIRAPTDAERAQSVLTGDAVAAEVLVSMPTSEAAAAAAAGGAGGASPSDMAMAVDPDIARHAGYPTPSGSRTRGTASEDGVVAPSDHAQAGKKKRDGKDYEDEDEDDADDDDDDDTEDEDHDIDNNDDGHNDNDTINVLPFEKRHYMGVLVPPSGLPLNLDSSKAATAPLTLPPHPHPRLPSPPPPALSAAQETLRYQLIANAAMSRQQEYRLRLLPTIRGIPGDLALHLLDLHWNRQHHTYLLTYRPAFMRELVDGGAYCTDFLLYAVFACASKFSERIELRTDPADPETTGQDFFQRCEDIIVRDAVLSQSRIPTIVGLLLLGSTYNARGLTSKGWLYTGYALRMVFDLGLHIETEQRSETQSLSPAEVEDVEIRRRVFWGAFICEKLQSVYLGRPATIQLRDAHVSRDFLDTFEELEPWAPYVDPQSHADATSMAAAGGRWNNAVTHSVSVFQQLCLLAKIMTNIINKIYFAPAASSGAQVATPTATAAAAAAAASASGPTSSRLRSRKKMRRALRQIDSALVRWYRELPPHLVYEPWVVKRGASSSTTTTATPNLTILHTTYHCLVILLHCPFISSGTTTTTTTTTAASAHGDEATTAWKRCTTAARNITNLALAYRATYPLRKSNYMLSYAVYVACTIHVHNAVAVFGANSEHPPPTTDYPPGNTTASDPSLLLRASLVCLDELAVPNSGAADTARIIRKLMAAKGIPEHLGGGGGSGGIPGNAAAGSNGATGNVVDAAAAHFFAGQHEMTSPHSGSGHVSHTNGMAMANDTVMQPAPPPQNPFDDTTFAWQLFDESPAFDPLAQLQSFSDFGLSGHDLLFGFMDGNFSPSEFMGTS</sequence>
<comment type="caution">
    <text evidence="10">The sequence shown here is derived from an EMBL/GenBank/DDBJ whole genome shotgun (WGS) entry which is preliminary data.</text>
</comment>
<reference evidence="10 11" key="1">
    <citation type="submission" date="2024-01" db="EMBL/GenBank/DDBJ databases">
        <authorList>
            <person name="Allen C."/>
            <person name="Tagirdzhanova G."/>
        </authorList>
    </citation>
    <scope>NUCLEOTIDE SEQUENCE [LARGE SCALE GENOMIC DNA]</scope>
</reference>
<feature type="compositionally biased region" description="Pro residues" evidence="8">
    <location>
        <begin position="282"/>
        <end position="298"/>
    </location>
</feature>
<dbReference type="Pfam" id="PF00172">
    <property type="entry name" value="Zn_clus"/>
    <property type="match status" value="1"/>
</dbReference>
<dbReference type="PROSITE" id="PS50048">
    <property type="entry name" value="ZN2_CY6_FUNGAL_2"/>
    <property type="match status" value="1"/>
</dbReference>
<name>A0ABP0AX01_9PEZI</name>
<keyword evidence="6" id="KW-0804">Transcription</keyword>
<evidence type="ECO:0000256" key="7">
    <source>
        <dbReference type="ARBA" id="ARBA00023242"/>
    </source>
</evidence>
<evidence type="ECO:0000313" key="10">
    <source>
        <dbReference type="EMBL" id="CAK7211810.1"/>
    </source>
</evidence>
<keyword evidence="7" id="KW-0539">Nucleus</keyword>
<evidence type="ECO:0000259" key="9">
    <source>
        <dbReference type="PROSITE" id="PS50048"/>
    </source>
</evidence>
<dbReference type="Gene3D" id="4.10.240.10">
    <property type="entry name" value="Zn(2)-C6 fungal-type DNA-binding domain"/>
    <property type="match status" value="1"/>
</dbReference>
<feature type="region of interest" description="Disordered" evidence="8">
    <location>
        <begin position="170"/>
        <end position="247"/>
    </location>
</feature>